<dbReference type="InterPro" id="IPR003594">
    <property type="entry name" value="HATPase_dom"/>
</dbReference>
<dbReference type="PRINTS" id="PR00344">
    <property type="entry name" value="BCTRLSENSOR"/>
</dbReference>
<comment type="function">
    <text evidence="10">May play the central regulatory role in sporulation. It may be an element of the effector pathway responsible for the activation of sporulation genes in response to nutritional stress. Spo0A may act in concert with spo0H (a sigma factor) to control the expression of some genes that are critical to the sporulation process.</text>
</comment>
<keyword evidence="7 11" id="KW-0418">Kinase</keyword>
<dbReference type="AlphaFoldDB" id="A0A1S8MAP3"/>
<keyword evidence="6" id="KW-0547">Nucleotide-binding</keyword>
<evidence type="ECO:0000256" key="9">
    <source>
        <dbReference type="ARBA" id="ARBA00023012"/>
    </source>
</evidence>
<name>A0A1S8MAP3_9CLOT</name>
<dbReference type="Proteomes" id="UP000190951">
    <property type="component" value="Chromosome"/>
</dbReference>
<evidence type="ECO:0000256" key="1">
    <source>
        <dbReference type="ARBA" id="ARBA00000085"/>
    </source>
</evidence>
<dbReference type="GO" id="GO:0005524">
    <property type="term" value="F:ATP binding"/>
    <property type="evidence" value="ECO:0007669"/>
    <property type="project" value="UniProtKB-KW"/>
</dbReference>
<dbReference type="Pfam" id="PF02518">
    <property type="entry name" value="HATPase_c"/>
    <property type="match status" value="1"/>
</dbReference>
<dbReference type="InterPro" id="IPR004358">
    <property type="entry name" value="Sig_transdc_His_kin-like_C"/>
</dbReference>
<dbReference type="PROSITE" id="PS50110">
    <property type="entry name" value="RESPONSE_REGULATORY"/>
    <property type="match status" value="1"/>
</dbReference>
<keyword evidence="9" id="KW-0902">Two-component regulatory system</keyword>
<evidence type="ECO:0000256" key="6">
    <source>
        <dbReference type="ARBA" id="ARBA00022741"/>
    </source>
</evidence>
<comment type="catalytic activity">
    <reaction evidence="1">
        <text>ATP + protein L-histidine = ADP + protein N-phospho-L-histidine.</text>
        <dbReference type="EC" id="2.7.13.3"/>
    </reaction>
</comment>
<dbReference type="PANTHER" id="PTHR43065:SF10">
    <property type="entry name" value="PEROXIDE STRESS-ACTIVATED HISTIDINE KINASE MAK3"/>
    <property type="match status" value="1"/>
</dbReference>
<dbReference type="PANTHER" id="PTHR43065">
    <property type="entry name" value="SENSOR HISTIDINE KINASE"/>
    <property type="match status" value="1"/>
</dbReference>
<evidence type="ECO:0000256" key="3">
    <source>
        <dbReference type="ARBA" id="ARBA00018672"/>
    </source>
</evidence>
<dbReference type="InterPro" id="IPR003661">
    <property type="entry name" value="HisK_dim/P_dom"/>
</dbReference>
<keyword evidence="4" id="KW-0597">Phosphoprotein</keyword>
<dbReference type="InterPro" id="IPR036097">
    <property type="entry name" value="HisK_dim/P_sf"/>
</dbReference>
<evidence type="ECO:0000256" key="10">
    <source>
        <dbReference type="ARBA" id="ARBA00024867"/>
    </source>
</evidence>
<dbReference type="KEGG" id="crw:CROST_006280"/>
<evidence type="ECO:0000313" key="12">
    <source>
        <dbReference type="Proteomes" id="UP000190951"/>
    </source>
</evidence>
<evidence type="ECO:0000313" key="11">
    <source>
        <dbReference type="EMBL" id="URZ09920.1"/>
    </source>
</evidence>
<accession>A0A1S8MAP3</accession>
<keyword evidence="5 11" id="KW-0808">Transferase</keyword>
<dbReference type="PROSITE" id="PS50109">
    <property type="entry name" value="HIS_KIN"/>
    <property type="match status" value="1"/>
</dbReference>
<dbReference type="Pfam" id="PF00072">
    <property type="entry name" value="Response_reg"/>
    <property type="match status" value="1"/>
</dbReference>
<evidence type="ECO:0000256" key="5">
    <source>
        <dbReference type="ARBA" id="ARBA00022679"/>
    </source>
</evidence>
<proteinExistence type="predicted"/>
<protein>
    <recommendedName>
        <fullName evidence="3">Stage 0 sporulation protein A homolog</fullName>
        <ecNumber evidence="2">2.7.13.3</ecNumber>
    </recommendedName>
</protein>
<dbReference type="InterPro" id="IPR001789">
    <property type="entry name" value="Sig_transdc_resp-reg_receiver"/>
</dbReference>
<dbReference type="Gene3D" id="3.30.565.10">
    <property type="entry name" value="Histidine kinase-like ATPase, C-terminal domain"/>
    <property type="match status" value="1"/>
</dbReference>
<evidence type="ECO:0000256" key="8">
    <source>
        <dbReference type="ARBA" id="ARBA00022840"/>
    </source>
</evidence>
<dbReference type="SMART" id="SM00387">
    <property type="entry name" value="HATPase_c"/>
    <property type="match status" value="1"/>
</dbReference>
<dbReference type="InterPro" id="IPR036890">
    <property type="entry name" value="HATPase_C_sf"/>
</dbReference>
<dbReference type="GO" id="GO:0000155">
    <property type="term" value="F:phosphorelay sensor kinase activity"/>
    <property type="evidence" value="ECO:0007669"/>
    <property type="project" value="InterPro"/>
</dbReference>
<evidence type="ECO:0000256" key="4">
    <source>
        <dbReference type="ARBA" id="ARBA00022553"/>
    </source>
</evidence>
<dbReference type="InterPro" id="IPR005467">
    <property type="entry name" value="His_kinase_dom"/>
</dbReference>
<dbReference type="EMBL" id="CP096983">
    <property type="protein sequence ID" value="URZ09920.1"/>
    <property type="molecule type" value="Genomic_DNA"/>
</dbReference>
<dbReference type="RefSeq" id="WP_077833510.1">
    <property type="nucleotide sequence ID" value="NZ_CP096983.1"/>
</dbReference>
<reference evidence="11 12" key="1">
    <citation type="submission" date="2022-04" db="EMBL/GenBank/DDBJ databases">
        <title>Genome sequence of C. roseum typestrain.</title>
        <authorList>
            <person name="Poehlein A."/>
            <person name="Schoch T."/>
            <person name="Duerre P."/>
            <person name="Daniel R."/>
        </authorList>
    </citation>
    <scope>NUCLEOTIDE SEQUENCE [LARGE SCALE GENOMIC DNA]</scope>
    <source>
        <strain evidence="11 12">DSM 7320</strain>
    </source>
</reference>
<sequence length="423" mass="49119">MNILVIDDAKLNLLAVQNIVAEYKIECNLILVNSPEEGLKKIESEKIDIILLDIVMPNLSGIDVLKMVRDKHKNIVIIMFTSLTDKKYLKESFDLGANDYINKPIEPIEFISRLKSAIKLREYQCELIESYDNIKNINVELKESNAKLQITQIELINREKLSTIGRFSAGIAHEINTPLGYSISNLYSINKYFSILKENYERINAIIQNNYNNIKDTKYLEELYENKNKIEFIFKDFDTLIKESNEGLNKISYIIKNLIRFTNKKMYDSFQLNYLKEIVEETIILIDSELEYNKFKDIATIDYEIEEESYIKCNRFDIEQVIFNIIMNAIDFFNKSDEKVKILVESCKDEKWSYFSISDNGPGIDENMKDKVFEPFFTTKEIGKGLGLGLSACYDIIVNKYKGEIHVENLPVGGCKFSIKIPN</sequence>
<organism evidence="11 12">
    <name type="scientific">Clostridium felsineum</name>
    <dbReference type="NCBI Taxonomy" id="36839"/>
    <lineage>
        <taxon>Bacteria</taxon>
        <taxon>Bacillati</taxon>
        <taxon>Bacillota</taxon>
        <taxon>Clostridia</taxon>
        <taxon>Eubacteriales</taxon>
        <taxon>Clostridiaceae</taxon>
        <taxon>Clostridium</taxon>
    </lineage>
</organism>
<dbReference type="SUPFAM" id="SSF52172">
    <property type="entry name" value="CheY-like"/>
    <property type="match status" value="1"/>
</dbReference>
<evidence type="ECO:0000256" key="7">
    <source>
        <dbReference type="ARBA" id="ARBA00022777"/>
    </source>
</evidence>
<dbReference type="Gene3D" id="1.10.287.130">
    <property type="match status" value="1"/>
</dbReference>
<dbReference type="SUPFAM" id="SSF55874">
    <property type="entry name" value="ATPase domain of HSP90 chaperone/DNA topoisomerase II/histidine kinase"/>
    <property type="match status" value="1"/>
</dbReference>
<dbReference type="SUPFAM" id="SSF47384">
    <property type="entry name" value="Homodimeric domain of signal transducing histidine kinase"/>
    <property type="match status" value="1"/>
</dbReference>
<dbReference type="Gene3D" id="3.40.50.2300">
    <property type="match status" value="1"/>
</dbReference>
<dbReference type="SMART" id="SM00448">
    <property type="entry name" value="REC"/>
    <property type="match status" value="1"/>
</dbReference>
<dbReference type="EC" id="2.7.13.3" evidence="2"/>
<dbReference type="CDD" id="cd00082">
    <property type="entry name" value="HisKA"/>
    <property type="match status" value="1"/>
</dbReference>
<keyword evidence="12" id="KW-1185">Reference proteome</keyword>
<dbReference type="STRING" id="84029.CROST_23640"/>
<evidence type="ECO:0000256" key="2">
    <source>
        <dbReference type="ARBA" id="ARBA00012438"/>
    </source>
</evidence>
<gene>
    <name evidence="11" type="primary">rcsC_3</name>
    <name evidence="11" type="ORF">CROST_006280</name>
</gene>
<keyword evidence="8" id="KW-0067">ATP-binding</keyword>
<dbReference type="InterPro" id="IPR011006">
    <property type="entry name" value="CheY-like_superfamily"/>
</dbReference>